<accession>A0A0A3XH14</accession>
<comment type="caution">
    <text evidence="1">The sequence shown here is derived from an EMBL/GenBank/DDBJ whole genome shotgun (WGS) entry which is preliminary data.</text>
</comment>
<dbReference type="EMBL" id="JRPN01000045">
    <property type="protein sequence ID" value="KGT73580.1"/>
    <property type="molecule type" value="Genomic_DNA"/>
</dbReference>
<sequence>MNEIDRLSEFLQRLTPLSRSCLLSELERLELCGIDMPGSSDIQAKLRAEFRKDGSTQARATSPSRYFFAPLELLLIDGAPEHANAGRISRNTLTPIWEWICRDLLPTMARDYIKAINDQVTANNPKEVLKTASIFQTKVLKVLENTLASAESTEFARAKLTQYTASRTAFDDVRKMQQVLRAGDALPKFNEKLPENIAKFDDGQVAQITAQLDAFRKSHPDALPFALALVARRLTTSWQLMRLATRTAASKSVADVAATPYACVVPMVLDRLDDKRLALRVALKHNRVLVARDLLADIYDTEYALKVRIDGIEDCEWGVRLQQLMDAIAALVSAEVSRFPSNVGHILGSRRLRSHDTLGGKLSYLAWKGRDAVQDGAAAFRKLIGQT</sequence>
<protein>
    <submittedName>
        <fullName evidence="1">Uncharacterized protein</fullName>
    </submittedName>
</protein>
<proteinExistence type="predicted"/>
<dbReference type="RefSeq" id="WP_028158508.1">
    <property type="nucleotide sequence ID" value="NZ_JANUDC010000001.1"/>
</dbReference>
<dbReference type="AlphaFoldDB" id="A0A0A3XH14"/>
<organism evidence="1 2">
    <name type="scientific">Bradyrhizobium japonicum</name>
    <dbReference type="NCBI Taxonomy" id="375"/>
    <lineage>
        <taxon>Bacteria</taxon>
        <taxon>Pseudomonadati</taxon>
        <taxon>Pseudomonadota</taxon>
        <taxon>Alphaproteobacteria</taxon>
        <taxon>Hyphomicrobiales</taxon>
        <taxon>Nitrobacteraceae</taxon>
        <taxon>Bradyrhizobium</taxon>
    </lineage>
</organism>
<reference evidence="1 2" key="1">
    <citation type="submission" date="2014-09" db="EMBL/GenBank/DDBJ databases">
        <title>Draft genome of Bradyrhizobium japonicum Is-34.</title>
        <authorList>
            <person name="Tsurumaru H."/>
            <person name="Yamakawa T."/>
            <person name="Hashimoto S."/>
            <person name="Okizaki K."/>
            <person name="Kanesaki Y."/>
            <person name="Yoshikawa H."/>
            <person name="Yajima S."/>
        </authorList>
    </citation>
    <scope>NUCLEOTIDE SEQUENCE [LARGE SCALE GENOMIC DNA]</scope>
    <source>
        <strain evidence="1 2">Is-34</strain>
    </source>
</reference>
<evidence type="ECO:0000313" key="1">
    <source>
        <dbReference type="EMBL" id="KGT73580.1"/>
    </source>
</evidence>
<name>A0A0A3XH14_BRAJP</name>
<evidence type="ECO:0000313" key="2">
    <source>
        <dbReference type="Proteomes" id="UP000030377"/>
    </source>
</evidence>
<dbReference type="eggNOG" id="ENOG5030Y14">
    <property type="taxonomic scope" value="Bacteria"/>
</dbReference>
<dbReference type="Proteomes" id="UP000030377">
    <property type="component" value="Unassembled WGS sequence"/>
</dbReference>
<gene>
    <name evidence="1" type="ORF">MA20_44160</name>
</gene>